<dbReference type="InterPro" id="IPR037914">
    <property type="entry name" value="SpoVT-AbrB_sf"/>
</dbReference>
<dbReference type="InterPro" id="IPR052975">
    <property type="entry name" value="Repressor-like_regulatory"/>
</dbReference>
<evidence type="ECO:0000259" key="1">
    <source>
        <dbReference type="PROSITE" id="PS51740"/>
    </source>
</evidence>
<dbReference type="InterPro" id="IPR007159">
    <property type="entry name" value="SpoVT-AbrB_dom"/>
</dbReference>
<protein>
    <submittedName>
        <fullName evidence="2">Transcriptional regulator AbrB family</fullName>
    </submittedName>
</protein>
<feature type="domain" description="SpoVT-AbrB" evidence="1">
    <location>
        <begin position="5"/>
        <end position="51"/>
    </location>
</feature>
<name>J9PUL3_9CAUD</name>
<dbReference type="PANTHER" id="PTHR34860">
    <property type="entry name" value="REPRESSOR-LIKE PROTEIN SSO7C3"/>
    <property type="match status" value="1"/>
</dbReference>
<dbReference type="SMART" id="SM00966">
    <property type="entry name" value="SpoVT_AbrB"/>
    <property type="match status" value="1"/>
</dbReference>
<dbReference type="Gene3D" id="2.10.260.10">
    <property type="match status" value="1"/>
</dbReference>
<dbReference type="EMBL" id="JN712910">
    <property type="protein sequence ID" value="AEZ50496.1"/>
    <property type="molecule type" value="Genomic_DNA"/>
</dbReference>
<dbReference type="NCBIfam" id="TIGR01439">
    <property type="entry name" value="lp_hng_hel_AbrB"/>
    <property type="match status" value="1"/>
</dbReference>
<dbReference type="GO" id="GO:0003677">
    <property type="term" value="F:DNA binding"/>
    <property type="evidence" value="ECO:0007669"/>
    <property type="project" value="InterPro"/>
</dbReference>
<keyword evidence="3" id="KW-1185">Reference proteome</keyword>
<gene>
    <name evidence="2" type="ORF">BCD7_0049</name>
</gene>
<dbReference type="GeneID" id="14011568"/>
<dbReference type="SUPFAM" id="SSF89447">
    <property type="entry name" value="AbrB/MazE/MraZ-like"/>
    <property type="match status" value="1"/>
</dbReference>
<dbReference type="Pfam" id="PF04014">
    <property type="entry name" value="MazE_antitoxin"/>
    <property type="match status" value="1"/>
</dbReference>
<organism evidence="2 3">
    <name type="scientific">Bacillus phage BCD7</name>
    <dbReference type="NCBI Taxonomy" id="1136534"/>
    <lineage>
        <taxon>Viruses</taxon>
        <taxon>Duplodnaviria</taxon>
        <taxon>Heunggongvirae</taxon>
        <taxon>Uroviricota</taxon>
        <taxon>Caudoviricetes</taxon>
        <taxon>Becedseptimavirus</taxon>
        <taxon>Becedseptimavirus BCD7</taxon>
    </lineage>
</organism>
<accession>J9PUL3</accession>
<reference evidence="2 3" key="1">
    <citation type="submission" date="2011-09" db="EMBL/GenBank/DDBJ databases">
        <title>Complete Genome Sequence of Bacillus cereus Bacteriophage BCD7.</title>
        <authorList>
            <person name="Lee J.-H."/>
            <person name="Shin H."/>
            <person name="Son B."/>
            <person name="Ryu S."/>
        </authorList>
    </citation>
    <scope>NUCLEOTIDE SEQUENCE [LARGE SCALE GENOMIC DNA]</scope>
</reference>
<dbReference type="PANTHER" id="PTHR34860:SF6">
    <property type="entry name" value="REPRESSOR-LIKE PROTEIN SSO7C3"/>
    <property type="match status" value="1"/>
</dbReference>
<dbReference type="Proteomes" id="UP000006298">
    <property type="component" value="Segment"/>
</dbReference>
<evidence type="ECO:0000313" key="3">
    <source>
        <dbReference type="Proteomes" id="UP000006298"/>
    </source>
</evidence>
<evidence type="ECO:0000313" key="2">
    <source>
        <dbReference type="EMBL" id="AEZ50496.1"/>
    </source>
</evidence>
<sequence length="83" mass="9210">MKATGIVRKVDDLGRLIIPKELRDMLDIPFGTNMEFLTETGGTIIIRKYDPIKKCSECGAHDVELVGKSGICKKCISKLAEQE</sequence>
<dbReference type="OrthoDB" id="40493at10239"/>
<dbReference type="KEGG" id="vg:14011568"/>
<dbReference type="PROSITE" id="PS51740">
    <property type="entry name" value="SPOVT_ABRB"/>
    <property type="match status" value="1"/>
</dbReference>
<proteinExistence type="predicted"/>
<dbReference type="RefSeq" id="YP_007005900.1">
    <property type="nucleotide sequence ID" value="NC_019515.1"/>
</dbReference>